<evidence type="ECO:0000313" key="1">
    <source>
        <dbReference type="EMBL" id="PIR98165.1"/>
    </source>
</evidence>
<dbReference type="EMBL" id="PFAH01000002">
    <property type="protein sequence ID" value="PIR98165.1"/>
    <property type="molecule type" value="Genomic_DNA"/>
</dbReference>
<evidence type="ECO:0000313" key="2">
    <source>
        <dbReference type="Proteomes" id="UP000231466"/>
    </source>
</evidence>
<gene>
    <name evidence="1" type="ORF">COT89_00420</name>
</gene>
<dbReference type="Proteomes" id="UP000231466">
    <property type="component" value="Unassembled WGS sequence"/>
</dbReference>
<name>A0A2H0VGD1_9BACT</name>
<accession>A0A2H0VGD1</accession>
<sequence length="180" mass="20498">MKEALLARAEAFIEEFPFLGRYIRVKQLHKRPIVQRVDLDLLDRVGCTETRKRKSGGGLGDLRFFLISADGSELMSLRQKDSIRSTFKIWRPGTWISHSVDGETVYEGIQRLDNPELVAYVLEISDLLPNSRGKVDEPDFGVEVVLHKVPSGTAFSNWLKRLREVAADELSQEIDELNQT</sequence>
<dbReference type="AlphaFoldDB" id="A0A2H0VGD1"/>
<proteinExistence type="predicted"/>
<organism evidence="1 2">
    <name type="scientific">Candidatus Colwellbacteria bacterium CG10_big_fil_rev_8_21_14_0_10_42_22</name>
    <dbReference type="NCBI Taxonomy" id="1974540"/>
    <lineage>
        <taxon>Bacteria</taxon>
        <taxon>Candidatus Colwelliibacteriota</taxon>
    </lineage>
</organism>
<reference evidence="2" key="1">
    <citation type="submission" date="2017-09" db="EMBL/GenBank/DDBJ databases">
        <title>Depth-based differentiation of microbial function through sediment-hosted aquifers and enrichment of novel symbionts in the deep terrestrial subsurface.</title>
        <authorList>
            <person name="Probst A.J."/>
            <person name="Ladd B."/>
            <person name="Jarett J.K."/>
            <person name="Geller-Mcgrath D.E."/>
            <person name="Sieber C.M.K."/>
            <person name="Emerson J.B."/>
            <person name="Anantharaman K."/>
            <person name="Thomas B.C."/>
            <person name="Malmstrom R."/>
            <person name="Stieglmeier M."/>
            <person name="Klingl A."/>
            <person name="Woyke T."/>
            <person name="Ryan C.M."/>
            <person name="Banfield J.F."/>
        </authorList>
    </citation>
    <scope>NUCLEOTIDE SEQUENCE [LARGE SCALE GENOMIC DNA]</scope>
</reference>
<comment type="caution">
    <text evidence="1">The sequence shown here is derived from an EMBL/GenBank/DDBJ whole genome shotgun (WGS) entry which is preliminary data.</text>
</comment>
<protein>
    <submittedName>
        <fullName evidence="1">Uncharacterized protein</fullName>
    </submittedName>
</protein>